<keyword evidence="6" id="KW-1185">Reference proteome</keyword>
<sequence length="141" mass="15292">MPFDYQTDAAGADVPQHAAGQVGDARRTNYHAGVSAEQAVARHYQDRGAVLREIRWRGRCGEIDLILLEGDNVVFVEVKKSRTHAAAVQRVTARQLGRILRSAEDYLGQCPAGALTDARLDVALVDAQGRIDIIPNASMGL</sequence>
<evidence type="ECO:0000313" key="6">
    <source>
        <dbReference type="Proteomes" id="UP000809440"/>
    </source>
</evidence>
<evidence type="ECO:0000313" key="3">
    <source>
        <dbReference type="EMBL" id="MBM2410755.1"/>
    </source>
</evidence>
<dbReference type="Gene3D" id="3.40.1350.10">
    <property type="match status" value="1"/>
</dbReference>
<dbReference type="InterPro" id="IPR003509">
    <property type="entry name" value="UPF0102_YraN-like"/>
</dbReference>
<dbReference type="RefSeq" id="WP_085628434.1">
    <property type="nucleotide sequence ID" value="NZ_JAFBWU010000001.1"/>
</dbReference>
<dbReference type="SUPFAM" id="SSF52980">
    <property type="entry name" value="Restriction endonuclease-like"/>
    <property type="match status" value="1"/>
</dbReference>
<dbReference type="OrthoDB" id="9812968at2"/>
<comment type="similarity">
    <text evidence="1 2">Belongs to the UPF0102 family.</text>
</comment>
<evidence type="ECO:0000313" key="4">
    <source>
        <dbReference type="EMBL" id="MBM2415422.1"/>
    </source>
</evidence>
<comment type="caution">
    <text evidence="3">The sequence shown here is derived from an EMBL/GenBank/DDBJ whole genome shotgun (WGS) entry which is preliminary data.</text>
</comment>
<dbReference type="GeneID" id="62640177"/>
<dbReference type="Proteomes" id="UP000809440">
    <property type="component" value="Unassembled WGS sequence"/>
</dbReference>
<protein>
    <recommendedName>
        <fullName evidence="2">UPF0102 protein JQX41_00430</fullName>
    </recommendedName>
</protein>
<name>A0A9Q2RVC7_9RHOB</name>
<evidence type="ECO:0000256" key="2">
    <source>
        <dbReference type="HAMAP-Rule" id="MF_00048"/>
    </source>
</evidence>
<dbReference type="Proteomes" id="UP000755667">
    <property type="component" value="Unassembled WGS sequence"/>
</dbReference>
<dbReference type="InterPro" id="IPR011856">
    <property type="entry name" value="tRNA_endonuc-like_dom_sf"/>
</dbReference>
<dbReference type="EMBL" id="JAFBXF010000001">
    <property type="protein sequence ID" value="MBM2415422.1"/>
    <property type="molecule type" value="Genomic_DNA"/>
</dbReference>
<dbReference type="InterPro" id="IPR011335">
    <property type="entry name" value="Restrct_endonuc-II-like"/>
</dbReference>
<proteinExistence type="inferred from homology"/>
<evidence type="ECO:0000313" key="5">
    <source>
        <dbReference type="Proteomes" id="UP000755667"/>
    </source>
</evidence>
<evidence type="ECO:0000256" key="1">
    <source>
        <dbReference type="ARBA" id="ARBA00006738"/>
    </source>
</evidence>
<accession>A0A9Q2RVC7</accession>
<dbReference type="HAMAP" id="MF_00048">
    <property type="entry name" value="UPF0102"/>
    <property type="match status" value="1"/>
</dbReference>
<organism evidence="3 5">
    <name type="scientific">Marivita cryptomonadis</name>
    <dbReference type="NCBI Taxonomy" id="505252"/>
    <lineage>
        <taxon>Bacteria</taxon>
        <taxon>Pseudomonadati</taxon>
        <taxon>Pseudomonadota</taxon>
        <taxon>Alphaproteobacteria</taxon>
        <taxon>Rhodobacterales</taxon>
        <taxon>Roseobacteraceae</taxon>
        <taxon>Marivita</taxon>
    </lineage>
</organism>
<dbReference type="AlphaFoldDB" id="A0A9Q2RVC7"/>
<reference evidence="3 6" key="1">
    <citation type="submission" date="2021-01" db="EMBL/GenBank/DDBJ databases">
        <title>Diatom-associated Roseobacters Show Island Model of Population Structure.</title>
        <authorList>
            <person name="Qu L."/>
            <person name="Feng X."/>
            <person name="Chen Y."/>
            <person name="Li L."/>
            <person name="Wang X."/>
            <person name="Hu Z."/>
            <person name="Wang H."/>
            <person name="Luo H."/>
        </authorList>
    </citation>
    <scope>NUCLEOTIDE SEQUENCE</scope>
    <source>
        <strain evidence="4 6">CC28-63</strain>
        <strain evidence="3">CC28-69</strain>
    </source>
</reference>
<dbReference type="PANTHER" id="PTHR34039">
    <property type="entry name" value="UPF0102 PROTEIN YRAN"/>
    <property type="match status" value="1"/>
</dbReference>
<gene>
    <name evidence="3" type="ORF">JQX41_00430</name>
    <name evidence="4" type="ORF">JQX48_00430</name>
</gene>
<dbReference type="EMBL" id="JAFBXE010000001">
    <property type="protein sequence ID" value="MBM2410755.1"/>
    <property type="molecule type" value="Genomic_DNA"/>
</dbReference>
<dbReference type="Pfam" id="PF02021">
    <property type="entry name" value="UPF0102"/>
    <property type="match status" value="1"/>
</dbReference>
<dbReference type="GO" id="GO:0003676">
    <property type="term" value="F:nucleic acid binding"/>
    <property type="evidence" value="ECO:0007669"/>
    <property type="project" value="InterPro"/>
</dbReference>
<dbReference type="PANTHER" id="PTHR34039:SF1">
    <property type="entry name" value="UPF0102 PROTEIN YRAN"/>
    <property type="match status" value="1"/>
</dbReference>